<dbReference type="OrthoDB" id="1189000at2"/>
<evidence type="ECO:0000256" key="1">
    <source>
        <dbReference type="ARBA" id="ARBA00023015"/>
    </source>
</evidence>
<dbReference type="InterPro" id="IPR050204">
    <property type="entry name" value="AraC_XylS_family_regulators"/>
</dbReference>
<accession>A0A316TP83</accession>
<reference evidence="5 6" key="1">
    <citation type="submission" date="2018-05" db="EMBL/GenBank/DDBJ databases">
        <title>Rhodohalobacter halophilus gen. nov., sp. nov., a moderately halophilic member of the family Balneolaceae.</title>
        <authorList>
            <person name="Liu Z.-W."/>
        </authorList>
    </citation>
    <scope>NUCLEOTIDE SEQUENCE [LARGE SCALE GENOMIC DNA]</scope>
    <source>
        <strain evidence="5 6">8A47</strain>
    </source>
</reference>
<organism evidence="5 6">
    <name type="scientific">Rhodohalobacter mucosus</name>
    <dbReference type="NCBI Taxonomy" id="2079485"/>
    <lineage>
        <taxon>Bacteria</taxon>
        <taxon>Pseudomonadati</taxon>
        <taxon>Balneolota</taxon>
        <taxon>Balneolia</taxon>
        <taxon>Balneolales</taxon>
        <taxon>Balneolaceae</taxon>
        <taxon>Rhodohalobacter</taxon>
    </lineage>
</organism>
<dbReference type="SMART" id="SM00342">
    <property type="entry name" value="HTH_ARAC"/>
    <property type="match status" value="1"/>
</dbReference>
<feature type="domain" description="HTH araC/xylS-type" evidence="4">
    <location>
        <begin position="120"/>
        <end position="218"/>
    </location>
</feature>
<dbReference type="PROSITE" id="PS01124">
    <property type="entry name" value="HTH_ARAC_FAMILY_2"/>
    <property type="match status" value="1"/>
</dbReference>
<protein>
    <recommendedName>
        <fullName evidence="4">HTH araC/xylS-type domain-containing protein</fullName>
    </recommendedName>
</protein>
<dbReference type="Pfam" id="PF12833">
    <property type="entry name" value="HTH_18"/>
    <property type="match status" value="1"/>
</dbReference>
<dbReference type="InterPro" id="IPR009057">
    <property type="entry name" value="Homeodomain-like_sf"/>
</dbReference>
<dbReference type="RefSeq" id="WP_109646993.1">
    <property type="nucleotide sequence ID" value="NZ_QGGB01000007.1"/>
</dbReference>
<dbReference type="PANTHER" id="PTHR46796">
    <property type="entry name" value="HTH-TYPE TRANSCRIPTIONAL ACTIVATOR RHAS-RELATED"/>
    <property type="match status" value="1"/>
</dbReference>
<evidence type="ECO:0000313" key="6">
    <source>
        <dbReference type="Proteomes" id="UP000245533"/>
    </source>
</evidence>
<dbReference type="GO" id="GO:0043565">
    <property type="term" value="F:sequence-specific DNA binding"/>
    <property type="evidence" value="ECO:0007669"/>
    <property type="project" value="InterPro"/>
</dbReference>
<dbReference type="Gene3D" id="1.10.10.60">
    <property type="entry name" value="Homeodomain-like"/>
    <property type="match status" value="1"/>
</dbReference>
<dbReference type="AlphaFoldDB" id="A0A316TP83"/>
<dbReference type="SUPFAM" id="SSF46689">
    <property type="entry name" value="Homeodomain-like"/>
    <property type="match status" value="1"/>
</dbReference>
<sequence length="227" mass="25674">MHAHHYVQYGLSNSDSIKLSSEEWAESIRVRAFIVPSDVSHQIELDGSEKVLMIWLDPEFSIKRSMTDADIINTSLGSLESDLKPYAVQTLNCESANQIRGIITGWPAADAMDKLDNRISESIKWIKSRVKDQTITVEHLAETVYLSPGRLMHLFSEQIGIPIRKYILWQRLRAALLKLADGESITEAAYYAGFTDSPHMNRVFKANFGITPSKIFKNSRFIQVIGC</sequence>
<evidence type="ECO:0000313" key="5">
    <source>
        <dbReference type="EMBL" id="PWN06200.1"/>
    </source>
</evidence>
<keyword evidence="3" id="KW-0804">Transcription</keyword>
<keyword evidence="6" id="KW-1185">Reference proteome</keyword>
<evidence type="ECO:0000259" key="4">
    <source>
        <dbReference type="PROSITE" id="PS01124"/>
    </source>
</evidence>
<gene>
    <name evidence="5" type="ORF">DDZ15_10215</name>
</gene>
<keyword evidence="2" id="KW-0238">DNA-binding</keyword>
<dbReference type="InterPro" id="IPR018060">
    <property type="entry name" value="HTH_AraC"/>
</dbReference>
<evidence type="ECO:0000256" key="3">
    <source>
        <dbReference type="ARBA" id="ARBA00023163"/>
    </source>
</evidence>
<dbReference type="Proteomes" id="UP000245533">
    <property type="component" value="Unassembled WGS sequence"/>
</dbReference>
<dbReference type="GO" id="GO:0003700">
    <property type="term" value="F:DNA-binding transcription factor activity"/>
    <property type="evidence" value="ECO:0007669"/>
    <property type="project" value="InterPro"/>
</dbReference>
<name>A0A316TP83_9BACT</name>
<comment type="caution">
    <text evidence="5">The sequence shown here is derived from an EMBL/GenBank/DDBJ whole genome shotgun (WGS) entry which is preliminary data.</text>
</comment>
<keyword evidence="1" id="KW-0805">Transcription regulation</keyword>
<dbReference type="EMBL" id="QGGB01000007">
    <property type="protein sequence ID" value="PWN06200.1"/>
    <property type="molecule type" value="Genomic_DNA"/>
</dbReference>
<proteinExistence type="predicted"/>
<evidence type="ECO:0000256" key="2">
    <source>
        <dbReference type="ARBA" id="ARBA00023125"/>
    </source>
</evidence>